<feature type="repeat" description="WD" evidence="3">
    <location>
        <begin position="997"/>
        <end position="1038"/>
    </location>
</feature>
<feature type="repeat" description="WD" evidence="3">
    <location>
        <begin position="1082"/>
        <end position="1125"/>
    </location>
</feature>
<dbReference type="InterPro" id="IPR001680">
    <property type="entry name" value="WD40_rpt"/>
</dbReference>
<dbReference type="SMART" id="SM00320">
    <property type="entry name" value="WD40"/>
    <property type="match status" value="14"/>
</dbReference>
<feature type="repeat" description="WD" evidence="3">
    <location>
        <begin position="1294"/>
        <end position="1335"/>
    </location>
</feature>
<dbReference type="OrthoDB" id="500003at2"/>
<dbReference type="CDD" id="cd00200">
    <property type="entry name" value="WD40"/>
    <property type="match status" value="2"/>
</dbReference>
<dbReference type="PANTHER" id="PTHR44019:SF8">
    <property type="entry name" value="POC1 CENTRIOLAR PROTEIN HOMOLOG"/>
    <property type="match status" value="1"/>
</dbReference>
<dbReference type="InterPro" id="IPR011047">
    <property type="entry name" value="Quinoprotein_ADH-like_sf"/>
</dbReference>
<feature type="domain" description="CHAT" evidence="4">
    <location>
        <begin position="113"/>
        <end position="327"/>
    </location>
</feature>
<dbReference type="PROSITE" id="PS00678">
    <property type="entry name" value="WD_REPEATS_1"/>
    <property type="match status" value="11"/>
</dbReference>
<evidence type="ECO:0000313" key="6">
    <source>
        <dbReference type="EMBL" id="RUT04264.1"/>
    </source>
</evidence>
<dbReference type="Pfam" id="PF00400">
    <property type="entry name" value="WD40"/>
    <property type="match status" value="14"/>
</dbReference>
<accession>A0A433VDT5</accession>
<dbReference type="PRINTS" id="PR00320">
    <property type="entry name" value="GPROTEINBRPT"/>
</dbReference>
<dbReference type="EMBL" id="RSCL01000011">
    <property type="protein sequence ID" value="RUT04264.1"/>
    <property type="molecule type" value="Genomic_DNA"/>
</dbReference>
<dbReference type="InterPro" id="IPR019775">
    <property type="entry name" value="WD40_repeat_CS"/>
</dbReference>
<dbReference type="PROSITE" id="PS50294">
    <property type="entry name" value="WD_REPEATS_REGION"/>
    <property type="match status" value="13"/>
</dbReference>
<dbReference type="Pfam" id="PF20703">
    <property type="entry name" value="nSTAND1"/>
    <property type="match status" value="1"/>
</dbReference>
<keyword evidence="1 3" id="KW-0853">WD repeat</keyword>
<feature type="repeat" description="WD" evidence="3">
    <location>
        <begin position="947"/>
        <end position="988"/>
    </location>
</feature>
<feature type="repeat" description="WD" evidence="3">
    <location>
        <begin position="1168"/>
        <end position="1209"/>
    </location>
</feature>
<evidence type="ECO:0000256" key="1">
    <source>
        <dbReference type="ARBA" id="ARBA00022574"/>
    </source>
</evidence>
<evidence type="ECO:0000256" key="3">
    <source>
        <dbReference type="PROSITE-ProRule" id="PRU00221"/>
    </source>
</evidence>
<evidence type="ECO:0000259" key="4">
    <source>
        <dbReference type="Pfam" id="PF12770"/>
    </source>
</evidence>
<feature type="repeat" description="WD" evidence="3">
    <location>
        <begin position="1420"/>
        <end position="1461"/>
    </location>
</feature>
<dbReference type="CDD" id="cd00267">
    <property type="entry name" value="ABC_ATPase"/>
    <property type="match status" value="1"/>
</dbReference>
<evidence type="ECO:0008006" key="8">
    <source>
        <dbReference type="Google" id="ProtNLM"/>
    </source>
</evidence>
<name>A0A433VDT5_9CYAN</name>
<sequence>MKKLVVLKFDGALKSGYRVNLTISNAGETPNLIISAKLPSALAVIEHSQSWCDTYRSFYGQSRIRPLGTKNVNIEALNQDFAQKSQELITSLNNWLASNSFIKVKDCLEKLNIEDEVRVIIATSCQKLRKLPWHLWDVLQKYPYVEVALSAPDAKRGERIYRDKAKILVVLGDSTDINVEADRQLLQEYCKNGEIVLLKEPSREILINHLRDNAGWDMLFFSGHSRTEGTQGRIFLNKHDSLTMVELRGAMQIAINKRLQIAFFNSCDGLGIAIELEQLNIPQVIVMREPVPDKVAQEFLKYFLHEFTGGQSLYLSIRKAREFLCNNYDVTFPCVSWLPVIIQNQLETPPTWQSLGIISLCPYRGLEIFREQDAEFFFGREAFVKDLLADVNRKPFVAVVGASGSGKSSVVFAGLIPKLRDNNQNWQIISFRPGNKPLESLAMALEQSNNKTLLIIDQFEEIFTLCSNVEQRKIFIDKLLQKVNNSSTFTLLITLRADFLGKAISYEPLGKALQKYPPCLLAPMNRHELENAIIQPAVKYCVEFESGLVNKLIDDVGDGEGSLPLQQFALTQLWQKQRPGLLTHQAYREIGGVREAIAIHAENVYKQLSKHQQKMAPRVFIQLVQPGEGTEDTRRIATKHEVGEENWDLIQYLANERLIVTNFNNINQEETVEIVHEALIREWGTLRDWIHDNREFRIWQERLRLEVQEWHKNDYDSGRLLQETPLNVALNWYNLRASELSEKQQKFIEASISKQNKKEREQKIRRRLTIFALAFGLLAVSIFAGLSEIRRIDAEVARLSITAEQTFAKNDQEAALAEAIKAGKKLKGIWQPWISAGTQILTVSTLQETVYNLQVKTLKGHTDAVFGVSFHPNGKVLASASSDKTIKIWDAKTGQELQTLKGHISSVTDVSFSPDGKVLASASGHGTIKLWDVRDIKAIRIIKTIKAHSYGAAVFSISFSPDSKMLASASADETVKLWDINTNREIQTFTGHKSNNPNNANQAVFGVSFSPDGKMLASASTDQTIKLWDIKTGKEINPPLKGHTSQVWGVSFSPDGKMLATASWDSSIKLWNVKTGTEILPLLAHNDSVFGVSFSPDGKTLASTSSSKDTTVKLWDINTGSEIKTFKGHTDSVIGVSFSPDGTTIASASADRTVKLWNVNTSSDIKTFKESANKIISASLSPDSKNLAFTLDNNTIKLWDIQNNSEIQTLNKHTDLVNSVSFSSDGKMLASASWDKTVKLWDTLTGEELKTFKGHTEAVFGASFSADGKMLASVSEDKTVKLWDINTGKEIKNFNGHIYKVINVSFSPDSKMLASASSDNTVKIWDINTGKEIYTLKGHTSHVWNISFSPDGKTLASTSRDRTLKLWNLNTGKEIKTLKGHTNLVYGASFSPDGRTLVSVSGDKTVKLWDINTGTEIKTLKGHKGAVIGARFSTDGQTLFSVSKDNTVISWNLNLDDLLERGCSLVKCSFGETQH</sequence>
<dbReference type="Proteomes" id="UP000271624">
    <property type="component" value="Unassembled WGS sequence"/>
</dbReference>
<keyword evidence="2" id="KW-0677">Repeat</keyword>
<dbReference type="SUPFAM" id="SSF52540">
    <property type="entry name" value="P-loop containing nucleoside triphosphate hydrolases"/>
    <property type="match status" value="1"/>
</dbReference>
<feature type="repeat" description="WD" evidence="3">
    <location>
        <begin position="1336"/>
        <end position="1377"/>
    </location>
</feature>
<keyword evidence="7" id="KW-1185">Reference proteome</keyword>
<feature type="repeat" description="WD" evidence="3">
    <location>
        <begin position="1126"/>
        <end position="1167"/>
    </location>
</feature>
<feature type="repeat" description="WD" evidence="3">
    <location>
        <begin position="1040"/>
        <end position="1081"/>
    </location>
</feature>
<dbReference type="PANTHER" id="PTHR44019">
    <property type="entry name" value="WD REPEAT-CONTAINING PROTEIN 55"/>
    <property type="match status" value="1"/>
</dbReference>
<dbReference type="InterPro" id="IPR024983">
    <property type="entry name" value="CHAT_dom"/>
</dbReference>
<comment type="caution">
    <text evidence="6">The sequence shown here is derived from an EMBL/GenBank/DDBJ whole genome shotgun (WGS) entry which is preliminary data.</text>
</comment>
<feature type="domain" description="Novel STAND NTPase 1" evidence="5">
    <location>
        <begin position="362"/>
        <end position="717"/>
    </location>
</feature>
<feature type="repeat" description="WD" evidence="3">
    <location>
        <begin position="1252"/>
        <end position="1293"/>
    </location>
</feature>
<dbReference type="InterPro" id="IPR015943">
    <property type="entry name" value="WD40/YVTN_repeat-like_dom_sf"/>
</dbReference>
<evidence type="ECO:0000259" key="5">
    <source>
        <dbReference type="Pfam" id="PF20703"/>
    </source>
</evidence>
<dbReference type="RefSeq" id="WP_127082886.1">
    <property type="nucleotide sequence ID" value="NZ_RSCL01000011.1"/>
</dbReference>
<reference evidence="6" key="2">
    <citation type="journal article" date="2019" name="Genome Biol. Evol.">
        <title>Day and night: Metabolic profiles and evolutionary relationships of six axenic non-marine cyanobacteria.</title>
        <authorList>
            <person name="Will S.E."/>
            <person name="Henke P."/>
            <person name="Boedeker C."/>
            <person name="Huang S."/>
            <person name="Brinkmann H."/>
            <person name="Rohde M."/>
            <person name="Jarek M."/>
            <person name="Friedl T."/>
            <person name="Seufert S."/>
            <person name="Schumacher M."/>
            <person name="Overmann J."/>
            <person name="Neumann-Schaal M."/>
            <person name="Petersen J."/>
        </authorList>
    </citation>
    <scope>NUCLEOTIDE SEQUENCE [LARGE SCALE GENOMIC DNA]</scope>
    <source>
        <strain evidence="6">PCC 7102</strain>
    </source>
</reference>
<feature type="repeat" description="WD" evidence="3">
    <location>
        <begin position="1210"/>
        <end position="1251"/>
    </location>
</feature>
<dbReference type="Pfam" id="PF12770">
    <property type="entry name" value="CHAT"/>
    <property type="match status" value="1"/>
</dbReference>
<dbReference type="SUPFAM" id="SSF50978">
    <property type="entry name" value="WD40 repeat-like"/>
    <property type="match status" value="1"/>
</dbReference>
<dbReference type="InterPro" id="IPR020472">
    <property type="entry name" value="WD40_PAC1"/>
</dbReference>
<feature type="repeat" description="WD" evidence="3">
    <location>
        <begin position="858"/>
        <end position="899"/>
    </location>
</feature>
<dbReference type="Gene3D" id="2.130.10.10">
    <property type="entry name" value="YVTN repeat-like/Quinoprotein amine dehydrogenase"/>
    <property type="match status" value="6"/>
</dbReference>
<organism evidence="6 7">
    <name type="scientific">Dulcicalothrix desertica PCC 7102</name>
    <dbReference type="NCBI Taxonomy" id="232991"/>
    <lineage>
        <taxon>Bacteria</taxon>
        <taxon>Bacillati</taxon>
        <taxon>Cyanobacteriota</taxon>
        <taxon>Cyanophyceae</taxon>
        <taxon>Nostocales</taxon>
        <taxon>Calotrichaceae</taxon>
        <taxon>Dulcicalothrix</taxon>
    </lineage>
</organism>
<dbReference type="InterPro" id="IPR050505">
    <property type="entry name" value="WDR55/POC1"/>
</dbReference>
<dbReference type="SUPFAM" id="SSF50998">
    <property type="entry name" value="Quinoprotein alcohol dehydrogenase-like"/>
    <property type="match status" value="1"/>
</dbReference>
<evidence type="ECO:0000313" key="7">
    <source>
        <dbReference type="Proteomes" id="UP000271624"/>
    </source>
</evidence>
<gene>
    <name evidence="6" type="ORF">DSM106972_044920</name>
</gene>
<reference evidence="6" key="1">
    <citation type="submission" date="2018-12" db="EMBL/GenBank/DDBJ databases">
        <authorList>
            <person name="Will S."/>
            <person name="Neumann-Schaal M."/>
            <person name="Henke P."/>
        </authorList>
    </citation>
    <scope>NUCLEOTIDE SEQUENCE</scope>
    <source>
        <strain evidence="6">PCC 7102</strain>
    </source>
</reference>
<feature type="repeat" description="WD" evidence="3">
    <location>
        <begin position="1378"/>
        <end position="1419"/>
    </location>
</feature>
<feature type="repeat" description="WD" evidence="3">
    <location>
        <begin position="900"/>
        <end position="941"/>
    </location>
</feature>
<dbReference type="InterPro" id="IPR049052">
    <property type="entry name" value="nSTAND1"/>
</dbReference>
<evidence type="ECO:0000256" key="2">
    <source>
        <dbReference type="ARBA" id="ARBA00022737"/>
    </source>
</evidence>
<dbReference type="InterPro" id="IPR036322">
    <property type="entry name" value="WD40_repeat_dom_sf"/>
</dbReference>
<dbReference type="PROSITE" id="PS50082">
    <property type="entry name" value="WD_REPEATS_2"/>
    <property type="match status" value="14"/>
</dbReference>
<protein>
    <recommendedName>
        <fullName evidence="8">CHAT domain-containing protein</fullName>
    </recommendedName>
</protein>
<dbReference type="InterPro" id="IPR027417">
    <property type="entry name" value="P-loop_NTPase"/>
</dbReference>
<proteinExistence type="predicted"/>